<reference evidence="16" key="3">
    <citation type="submission" date="2015-06" db="UniProtKB">
        <authorList>
            <consortium name="EnsemblMetazoa"/>
        </authorList>
    </citation>
    <scope>IDENTIFICATION</scope>
</reference>
<keyword evidence="17" id="KW-1185">Reference proteome</keyword>
<dbReference type="SMART" id="SM00285">
    <property type="entry name" value="PBD"/>
    <property type="match status" value="1"/>
</dbReference>
<dbReference type="OMA" id="QKQMVRH"/>
<dbReference type="EMBL" id="AMQN01005364">
    <property type="status" value="NOT_ANNOTATED_CDS"/>
    <property type="molecule type" value="Genomic_DNA"/>
</dbReference>
<keyword evidence="7" id="KW-0175">Coiled coil</keyword>
<dbReference type="GO" id="GO:0005856">
    <property type="term" value="C:cytoskeleton"/>
    <property type="evidence" value="ECO:0007669"/>
    <property type="project" value="TreeGrafter"/>
</dbReference>
<dbReference type="SMART" id="SM00233">
    <property type="entry name" value="PH"/>
    <property type="match status" value="1"/>
</dbReference>
<dbReference type="GO" id="GO:0005737">
    <property type="term" value="C:cytoplasm"/>
    <property type="evidence" value="ECO:0007669"/>
    <property type="project" value="UniProtKB-SubCell"/>
</dbReference>
<evidence type="ECO:0008006" key="18">
    <source>
        <dbReference type="Google" id="ProtNLM"/>
    </source>
</evidence>
<dbReference type="Pfam" id="PF00130">
    <property type="entry name" value="C1_1"/>
    <property type="match status" value="1"/>
</dbReference>
<dbReference type="SMART" id="SM00109">
    <property type="entry name" value="C1"/>
    <property type="match status" value="1"/>
</dbReference>
<dbReference type="InterPro" id="IPR001849">
    <property type="entry name" value="PH_domain"/>
</dbReference>
<dbReference type="CDD" id="cd01243">
    <property type="entry name" value="PH_MRCK"/>
    <property type="match status" value="1"/>
</dbReference>
<feature type="compositionally biased region" description="Polar residues" evidence="10">
    <location>
        <begin position="818"/>
        <end position="828"/>
    </location>
</feature>
<dbReference type="EMBL" id="KB295847">
    <property type="protein sequence ID" value="ELU12542.1"/>
    <property type="molecule type" value="Genomic_DNA"/>
</dbReference>
<evidence type="ECO:0000256" key="1">
    <source>
        <dbReference type="ARBA" id="ARBA00001946"/>
    </source>
</evidence>
<dbReference type="GO" id="GO:0005524">
    <property type="term" value="F:ATP binding"/>
    <property type="evidence" value="ECO:0007669"/>
    <property type="project" value="InterPro"/>
</dbReference>
<evidence type="ECO:0000256" key="5">
    <source>
        <dbReference type="ARBA" id="ARBA00022723"/>
    </source>
</evidence>
<dbReference type="CDD" id="cd00132">
    <property type="entry name" value="CRIB"/>
    <property type="match status" value="1"/>
</dbReference>
<evidence type="ECO:0000313" key="17">
    <source>
        <dbReference type="Proteomes" id="UP000014760"/>
    </source>
</evidence>
<evidence type="ECO:0000256" key="4">
    <source>
        <dbReference type="ARBA" id="ARBA00022553"/>
    </source>
</evidence>
<dbReference type="InterPro" id="IPR014930">
    <property type="entry name" value="Myotonic_dystrophy_kinase_coil"/>
</dbReference>
<name>R7V228_CAPTE</name>
<feature type="region of interest" description="Disordered" evidence="10">
    <location>
        <begin position="756"/>
        <end position="854"/>
    </location>
</feature>
<feature type="domain" description="PH" evidence="11">
    <location>
        <begin position="241"/>
        <end position="360"/>
    </location>
</feature>
<dbReference type="InterPro" id="IPR000095">
    <property type="entry name" value="CRIB_dom"/>
</dbReference>
<dbReference type="Gene3D" id="1.20.5.340">
    <property type="match status" value="1"/>
</dbReference>
<evidence type="ECO:0000313" key="15">
    <source>
        <dbReference type="EMBL" id="ELU12542.1"/>
    </source>
</evidence>
<proteinExistence type="predicted"/>
<evidence type="ECO:0000256" key="8">
    <source>
        <dbReference type="ARBA" id="ARBA00047899"/>
    </source>
</evidence>
<feature type="domain" description="CNH" evidence="14">
    <location>
        <begin position="386"/>
        <end position="660"/>
    </location>
</feature>
<dbReference type="GO" id="GO:0046872">
    <property type="term" value="F:metal ion binding"/>
    <property type="evidence" value="ECO:0007669"/>
    <property type="project" value="UniProtKB-KW"/>
</dbReference>
<dbReference type="Pfam" id="PF25346">
    <property type="entry name" value="PH_MRCK"/>
    <property type="match status" value="1"/>
</dbReference>
<evidence type="ECO:0000256" key="6">
    <source>
        <dbReference type="ARBA" id="ARBA00022833"/>
    </source>
</evidence>
<comment type="cofactor">
    <cofactor evidence="1">
        <name>Mg(2+)</name>
        <dbReference type="ChEBI" id="CHEBI:18420"/>
    </cofactor>
</comment>
<gene>
    <name evidence="15" type="ORF">CAPTEDRAFT_156898</name>
</gene>
<evidence type="ECO:0000256" key="2">
    <source>
        <dbReference type="ARBA" id="ARBA00004496"/>
    </source>
</evidence>
<dbReference type="InterPro" id="IPR046349">
    <property type="entry name" value="C1-like_sf"/>
</dbReference>
<dbReference type="InterPro" id="IPR050839">
    <property type="entry name" value="Rho-assoc_Ser/Thr_Kinase"/>
</dbReference>
<protein>
    <recommendedName>
        <fullName evidence="18">Non-specific serine/threonine protein kinase</fullName>
    </recommendedName>
</protein>
<dbReference type="HOGENOM" id="CLU_015770_0_0_1"/>
<comment type="catalytic activity">
    <reaction evidence="9">
        <text>L-seryl-[protein] + ATP = O-phospho-L-seryl-[protein] + ADP + H(+)</text>
        <dbReference type="Rhea" id="RHEA:17989"/>
        <dbReference type="Rhea" id="RHEA-COMP:9863"/>
        <dbReference type="Rhea" id="RHEA-COMP:11604"/>
        <dbReference type="ChEBI" id="CHEBI:15378"/>
        <dbReference type="ChEBI" id="CHEBI:29999"/>
        <dbReference type="ChEBI" id="CHEBI:30616"/>
        <dbReference type="ChEBI" id="CHEBI:83421"/>
        <dbReference type="ChEBI" id="CHEBI:456216"/>
        <dbReference type="EC" id="2.7.11.1"/>
    </reaction>
</comment>
<dbReference type="Pfam" id="PF08826">
    <property type="entry name" value="DMPK_coil"/>
    <property type="match status" value="1"/>
</dbReference>
<dbReference type="PROSITE" id="PS50219">
    <property type="entry name" value="CNH"/>
    <property type="match status" value="1"/>
</dbReference>
<dbReference type="PROSITE" id="PS00479">
    <property type="entry name" value="ZF_DAG_PE_1"/>
    <property type="match status" value="1"/>
</dbReference>
<dbReference type="Gene3D" id="3.30.60.20">
    <property type="match status" value="1"/>
</dbReference>
<keyword evidence="6" id="KW-0862">Zinc</keyword>
<evidence type="ECO:0000259" key="12">
    <source>
        <dbReference type="PROSITE" id="PS50081"/>
    </source>
</evidence>
<dbReference type="GO" id="GO:0004674">
    <property type="term" value="F:protein serine/threonine kinase activity"/>
    <property type="evidence" value="ECO:0007669"/>
    <property type="project" value="UniProtKB-EC"/>
</dbReference>
<dbReference type="InterPro" id="IPR002219">
    <property type="entry name" value="PKC_DAG/PE"/>
</dbReference>
<evidence type="ECO:0000256" key="7">
    <source>
        <dbReference type="ARBA" id="ARBA00023054"/>
    </source>
</evidence>
<feature type="compositionally biased region" description="Low complexity" evidence="10">
    <location>
        <begin position="804"/>
        <end position="817"/>
    </location>
</feature>
<dbReference type="Gene3D" id="2.30.29.30">
    <property type="entry name" value="Pleckstrin-homology domain (PH domain)/Phosphotyrosine-binding domain (PTB)"/>
    <property type="match status" value="1"/>
</dbReference>
<organism evidence="15">
    <name type="scientific">Capitella teleta</name>
    <name type="common">Polychaete worm</name>
    <dbReference type="NCBI Taxonomy" id="283909"/>
    <lineage>
        <taxon>Eukaryota</taxon>
        <taxon>Metazoa</taxon>
        <taxon>Spiralia</taxon>
        <taxon>Lophotrochozoa</taxon>
        <taxon>Annelida</taxon>
        <taxon>Polychaeta</taxon>
        <taxon>Sedentaria</taxon>
        <taxon>Scolecida</taxon>
        <taxon>Capitellidae</taxon>
        <taxon>Capitella</taxon>
    </lineage>
</organism>
<keyword evidence="4" id="KW-0597">Phosphoprotein</keyword>
<dbReference type="STRING" id="283909.R7V228"/>
<dbReference type="FunFam" id="3.30.60.20:FF:000005">
    <property type="entry name" value="Non-specific serine/threonine protein kinase"/>
    <property type="match status" value="1"/>
</dbReference>
<dbReference type="PROSITE" id="PS50108">
    <property type="entry name" value="CRIB"/>
    <property type="match status" value="1"/>
</dbReference>
<dbReference type="SUPFAM" id="SSF69322">
    <property type="entry name" value="Tricorn protease domain 2"/>
    <property type="match status" value="1"/>
</dbReference>
<evidence type="ECO:0000256" key="10">
    <source>
        <dbReference type="SAM" id="MobiDB-lite"/>
    </source>
</evidence>
<evidence type="ECO:0000259" key="11">
    <source>
        <dbReference type="PROSITE" id="PS50003"/>
    </source>
</evidence>
<dbReference type="InterPro" id="IPR057529">
    <property type="entry name" value="MRCK/ROCK_PH"/>
</dbReference>
<dbReference type="SUPFAM" id="SSF57889">
    <property type="entry name" value="Cysteine-rich domain"/>
    <property type="match status" value="1"/>
</dbReference>
<dbReference type="Pfam" id="PF00780">
    <property type="entry name" value="CNH"/>
    <property type="match status" value="1"/>
</dbReference>
<dbReference type="GO" id="GO:0031032">
    <property type="term" value="P:actomyosin structure organization"/>
    <property type="evidence" value="ECO:0007669"/>
    <property type="project" value="TreeGrafter"/>
</dbReference>
<dbReference type="InterPro" id="IPR001180">
    <property type="entry name" value="CNH_dom"/>
</dbReference>
<dbReference type="CDD" id="cd20809">
    <property type="entry name" value="C1_MRCK"/>
    <property type="match status" value="1"/>
</dbReference>
<sequence length="854" mass="95212">MTEELEGLKMTGMPSSEKTWKNRRSQRLDKMQLLDLQSSLQSEIQAKETIREELRNAKALQIVTENKLKEALAMTEEQAVEIARLHDEVSSAKVTVFDRPDSQSSFYRFLFNDASRIEDVRIFDLGTTSHGKPPAQSILHSSPQYLTQIETSEHRIASTLPIRSSTMTPRKHHFNVRSFSTPIKCHHCTSLMIGLQRQGNVCEECDYSCHVACADKAPQVCPVPPDQIKRPIGIDPTKGVGTAYEGYVRIPRHGGIRKGWVRQFVVVCDFKLFLYDINPDRNNQATSVVNQVIDMRDEGFAVSSVSESDVIHANKKDITCIFKVMTSLISPPEVSHQVLMLADNEQDKRRWVGALSELHKVLRKNSIPDKSVFRVREVYDSQLALLVKTNAAAILDRDHLVLGTEDGLYAIDLQRDSIMRIGDRKTVYQVEILPDEHLFIFTITGKQRHIRLMPLAALENDKVECVKIEESRSCSVFCTGTVRQGTSTCLCVASKRTIVVYELNRTKVRHRKVKEIQCAGQVQYLSMVNEKLFVGFPSSFAIYSVQGDSMPIALVNSEDPTLQFILQSPVDALLVAELASQVEYLLVFNSLGVYVDYNGQRTRSVELMWPASPHSASYQRPYLTIYSEGVAFVYHVESGEWLQTLSLKNTRPLCSNGSLGLVQALDSPSLIYLRDITDDEDAIHIPDLVKDRNLLRGKRRFSFRSVQDVHAAKVRAERKSRIISAPTNFSHVAHMGPDQGMQVLIDLPAAAAAAAVQQPVPSGSRSAPAPEEEKLERVRSMFSPNFAPGTQRGIDIVRHPPTSPGGVSTTSSGGSSSQVNGYNGNLSGQPGPGPEPTTPEHRQPHSAPVRSLQH</sequence>
<comment type="subcellular location">
    <subcellularLocation>
        <location evidence="2">Cytoplasm</location>
    </subcellularLocation>
</comment>
<reference evidence="15 17" key="2">
    <citation type="journal article" date="2013" name="Nature">
        <title>Insights into bilaterian evolution from three spiralian genomes.</title>
        <authorList>
            <person name="Simakov O."/>
            <person name="Marletaz F."/>
            <person name="Cho S.J."/>
            <person name="Edsinger-Gonzales E."/>
            <person name="Havlak P."/>
            <person name="Hellsten U."/>
            <person name="Kuo D.H."/>
            <person name="Larsson T."/>
            <person name="Lv J."/>
            <person name="Arendt D."/>
            <person name="Savage R."/>
            <person name="Osoegawa K."/>
            <person name="de Jong P."/>
            <person name="Grimwood J."/>
            <person name="Chapman J.A."/>
            <person name="Shapiro H."/>
            <person name="Aerts A."/>
            <person name="Otillar R.P."/>
            <person name="Terry A.Y."/>
            <person name="Boore J.L."/>
            <person name="Grigoriev I.V."/>
            <person name="Lindberg D.R."/>
            <person name="Seaver E.C."/>
            <person name="Weisblat D.A."/>
            <person name="Putnam N.H."/>
            <person name="Rokhsar D.S."/>
        </authorList>
    </citation>
    <scope>NUCLEOTIDE SEQUENCE</scope>
    <source>
        <strain evidence="15 17">I ESC-2004</strain>
    </source>
</reference>
<dbReference type="PANTHER" id="PTHR22988">
    <property type="entry name" value="MYOTONIC DYSTROPHY S/T KINASE-RELATED"/>
    <property type="match status" value="1"/>
</dbReference>
<dbReference type="SUPFAM" id="SSF50729">
    <property type="entry name" value="PH domain-like"/>
    <property type="match status" value="1"/>
</dbReference>
<reference evidence="17" key="1">
    <citation type="submission" date="2012-12" db="EMBL/GenBank/DDBJ databases">
        <authorList>
            <person name="Hellsten U."/>
            <person name="Grimwood J."/>
            <person name="Chapman J.A."/>
            <person name="Shapiro H."/>
            <person name="Aerts A."/>
            <person name="Otillar R.P."/>
            <person name="Terry A.Y."/>
            <person name="Boore J.L."/>
            <person name="Simakov O."/>
            <person name="Marletaz F."/>
            <person name="Cho S.-J."/>
            <person name="Edsinger-Gonzales E."/>
            <person name="Havlak P."/>
            <person name="Kuo D.-H."/>
            <person name="Larsson T."/>
            <person name="Lv J."/>
            <person name="Arendt D."/>
            <person name="Savage R."/>
            <person name="Osoegawa K."/>
            <person name="de Jong P."/>
            <person name="Lindberg D.R."/>
            <person name="Seaver E.C."/>
            <person name="Weisblat D.A."/>
            <person name="Putnam N.H."/>
            <person name="Grigoriev I.V."/>
            <person name="Rokhsar D.S."/>
        </authorList>
    </citation>
    <scope>NUCLEOTIDE SEQUENCE</scope>
    <source>
        <strain evidence="17">I ESC-2004</strain>
    </source>
</reference>
<accession>R7V228</accession>
<evidence type="ECO:0000256" key="9">
    <source>
        <dbReference type="ARBA" id="ARBA00048679"/>
    </source>
</evidence>
<comment type="catalytic activity">
    <reaction evidence="8">
        <text>L-threonyl-[protein] + ATP = O-phospho-L-threonyl-[protein] + ADP + H(+)</text>
        <dbReference type="Rhea" id="RHEA:46608"/>
        <dbReference type="Rhea" id="RHEA-COMP:11060"/>
        <dbReference type="Rhea" id="RHEA-COMP:11605"/>
        <dbReference type="ChEBI" id="CHEBI:15378"/>
        <dbReference type="ChEBI" id="CHEBI:30013"/>
        <dbReference type="ChEBI" id="CHEBI:30616"/>
        <dbReference type="ChEBI" id="CHEBI:61977"/>
        <dbReference type="ChEBI" id="CHEBI:456216"/>
        <dbReference type="EC" id="2.7.11.1"/>
    </reaction>
</comment>
<evidence type="ECO:0000259" key="14">
    <source>
        <dbReference type="PROSITE" id="PS50219"/>
    </source>
</evidence>
<evidence type="ECO:0000313" key="16">
    <source>
        <dbReference type="EnsemblMetazoa" id="CapteP156898"/>
    </source>
</evidence>
<dbReference type="AlphaFoldDB" id="R7V228"/>
<evidence type="ECO:0000256" key="3">
    <source>
        <dbReference type="ARBA" id="ARBA00022490"/>
    </source>
</evidence>
<feature type="domain" description="CRIB" evidence="13">
    <location>
        <begin position="723"/>
        <end position="736"/>
    </location>
</feature>
<keyword evidence="3" id="KW-0963">Cytoplasm</keyword>
<dbReference type="OrthoDB" id="2156623at2759"/>
<feature type="domain" description="Phorbol-ester/DAG-type" evidence="12">
    <location>
        <begin position="171"/>
        <end position="221"/>
    </location>
</feature>
<dbReference type="PANTHER" id="PTHR22988:SF66">
    <property type="entry name" value="SERINE_THREONINE-PROTEIN KINASE GENGHIS KHAN"/>
    <property type="match status" value="1"/>
</dbReference>
<dbReference type="SMART" id="SM00036">
    <property type="entry name" value="CNH"/>
    <property type="match status" value="1"/>
</dbReference>
<dbReference type="PROSITE" id="PS50081">
    <property type="entry name" value="ZF_DAG_PE_2"/>
    <property type="match status" value="1"/>
</dbReference>
<dbReference type="InterPro" id="IPR011993">
    <property type="entry name" value="PH-like_dom_sf"/>
</dbReference>
<dbReference type="EnsemblMetazoa" id="CapteT156898">
    <property type="protein sequence ID" value="CapteP156898"/>
    <property type="gene ID" value="CapteG156898"/>
</dbReference>
<dbReference type="PROSITE" id="PS50003">
    <property type="entry name" value="PH_DOMAIN"/>
    <property type="match status" value="1"/>
</dbReference>
<keyword evidence="5" id="KW-0479">Metal-binding</keyword>
<evidence type="ECO:0000259" key="13">
    <source>
        <dbReference type="PROSITE" id="PS50108"/>
    </source>
</evidence>
<dbReference type="FunFam" id="2.30.29.30:FF:000242">
    <property type="entry name" value="serine/threonine-protein kinase MRCK gamma isoform X1"/>
    <property type="match status" value="1"/>
</dbReference>
<dbReference type="Proteomes" id="UP000014760">
    <property type="component" value="Unassembled WGS sequence"/>
</dbReference>